<dbReference type="Gene3D" id="3.20.20.80">
    <property type="entry name" value="Glycosidases"/>
    <property type="match status" value="1"/>
</dbReference>
<evidence type="ECO:0000313" key="2">
    <source>
        <dbReference type="Proteomes" id="UP000307943"/>
    </source>
</evidence>
<accession>A0A5C4T3I8</accession>
<comment type="caution">
    <text evidence="1">The sequence shown here is derived from an EMBL/GenBank/DDBJ whole genome shotgun (WGS) entry which is preliminary data.</text>
</comment>
<gene>
    <name evidence="1" type="ORF">FE784_25795</name>
</gene>
<dbReference type="SUPFAM" id="SSF51445">
    <property type="entry name" value="(Trans)glycosidases"/>
    <property type="match status" value="1"/>
</dbReference>
<dbReference type="Pfam" id="PF14871">
    <property type="entry name" value="GHL6"/>
    <property type="match status" value="1"/>
</dbReference>
<dbReference type="InterPro" id="IPR028212">
    <property type="entry name" value="GHL6"/>
</dbReference>
<sequence length="115" mass="13470">MRFRQIHLDFHNHGLVAIGGRFSRKQFQDMLKLGNVNSITVFAKCFHGWAYYDTKQFDKHPGLRFDLLGEMIAAAHEIGVRTQKKCIWLPRWKKFVICKRKARSGIRCLFSTATK</sequence>
<keyword evidence="2" id="KW-1185">Reference proteome</keyword>
<reference evidence="1 2" key="1">
    <citation type="submission" date="2019-05" db="EMBL/GenBank/DDBJ databases">
        <title>We sequenced the genome of Paenibacillus hemerocallicola KCTC 33185 for further insight into its adaptation and study the phylogeny of Paenibacillus.</title>
        <authorList>
            <person name="Narsing Rao M.P."/>
        </authorList>
    </citation>
    <scope>NUCLEOTIDE SEQUENCE [LARGE SCALE GENOMIC DNA]</scope>
    <source>
        <strain evidence="1 2">KCTC 33185</strain>
    </source>
</reference>
<dbReference type="OrthoDB" id="9780891at2"/>
<evidence type="ECO:0000313" key="1">
    <source>
        <dbReference type="EMBL" id="TNJ63335.1"/>
    </source>
</evidence>
<organism evidence="1 2">
    <name type="scientific">Paenibacillus hemerocallicola</name>
    <dbReference type="NCBI Taxonomy" id="1172614"/>
    <lineage>
        <taxon>Bacteria</taxon>
        <taxon>Bacillati</taxon>
        <taxon>Bacillota</taxon>
        <taxon>Bacilli</taxon>
        <taxon>Bacillales</taxon>
        <taxon>Paenibacillaceae</taxon>
        <taxon>Paenibacillus</taxon>
    </lineage>
</organism>
<dbReference type="RefSeq" id="WP_139605147.1">
    <property type="nucleotide sequence ID" value="NZ_VDCQ01000044.1"/>
</dbReference>
<name>A0A5C4T3I8_9BACL</name>
<dbReference type="InterPro" id="IPR017853">
    <property type="entry name" value="GH"/>
</dbReference>
<evidence type="ECO:0008006" key="3">
    <source>
        <dbReference type="Google" id="ProtNLM"/>
    </source>
</evidence>
<dbReference type="EMBL" id="VDCQ01000044">
    <property type="protein sequence ID" value="TNJ63335.1"/>
    <property type="molecule type" value="Genomic_DNA"/>
</dbReference>
<protein>
    <recommendedName>
        <fullName evidence="3">Beta-galactosidase</fullName>
    </recommendedName>
</protein>
<proteinExistence type="predicted"/>
<dbReference type="Proteomes" id="UP000307943">
    <property type="component" value="Unassembled WGS sequence"/>
</dbReference>
<dbReference type="AlphaFoldDB" id="A0A5C4T3I8"/>